<dbReference type="Gene3D" id="2.30.30.40">
    <property type="entry name" value="SH3 Domains"/>
    <property type="match status" value="2"/>
</dbReference>
<dbReference type="PROSITE" id="PS50002">
    <property type="entry name" value="SH3"/>
    <property type="match status" value="2"/>
</dbReference>
<evidence type="ECO:0000256" key="5">
    <source>
        <dbReference type="PROSITE-ProRule" id="PRU00192"/>
    </source>
</evidence>
<dbReference type="PANTHER" id="PTHR14167">
    <property type="entry name" value="SH3 DOMAIN-CONTAINING"/>
    <property type="match status" value="1"/>
</dbReference>
<dbReference type="AlphaFoldDB" id="A0A0L7KV76"/>
<dbReference type="InterPro" id="IPR050384">
    <property type="entry name" value="Endophilin_SH3RF"/>
</dbReference>
<evidence type="ECO:0000259" key="6">
    <source>
        <dbReference type="PROSITE" id="PS50002"/>
    </source>
</evidence>
<feature type="domain" description="SH3" evidence="6">
    <location>
        <begin position="81"/>
        <end position="138"/>
    </location>
</feature>
<dbReference type="InterPro" id="IPR001452">
    <property type="entry name" value="SH3_domain"/>
</dbReference>
<evidence type="ECO:0000256" key="3">
    <source>
        <dbReference type="ARBA" id="ARBA00023054"/>
    </source>
</evidence>
<dbReference type="CDD" id="cd00174">
    <property type="entry name" value="SH3"/>
    <property type="match status" value="1"/>
</dbReference>
<dbReference type="EMBL" id="JTDY01005509">
    <property type="protein sequence ID" value="KOB66929.1"/>
    <property type="molecule type" value="Genomic_DNA"/>
</dbReference>
<dbReference type="SMART" id="SM00326">
    <property type="entry name" value="SH3"/>
    <property type="match status" value="2"/>
</dbReference>
<evidence type="ECO:0000256" key="4">
    <source>
        <dbReference type="ARBA" id="ARBA00023136"/>
    </source>
</evidence>
<dbReference type="Pfam" id="PF00018">
    <property type="entry name" value="SH3_1"/>
    <property type="match status" value="1"/>
</dbReference>
<dbReference type="SUPFAM" id="SSF50044">
    <property type="entry name" value="SH3-domain"/>
    <property type="match status" value="2"/>
</dbReference>
<evidence type="ECO:0000313" key="7">
    <source>
        <dbReference type="EMBL" id="KOB66929.1"/>
    </source>
</evidence>
<accession>A0A0L7KV76</accession>
<dbReference type="InterPro" id="IPR036028">
    <property type="entry name" value="SH3-like_dom_sf"/>
</dbReference>
<sequence length="138" mass="15177">MYGLRLVGISLKQLIGAYEPPAVALNIDQLAVLANSRVKLIRRVDNEWLFGRLKNGTEGTFPSNYIEVVVPLPNEKVPSPPALAAAVALYDFSPDQPGDLSFLAGDTIAVQYKLNDEWYFGECNGSKGQFPINYVQMS</sequence>
<dbReference type="Proteomes" id="UP000037510">
    <property type="component" value="Unassembled WGS sequence"/>
</dbReference>
<gene>
    <name evidence="7" type="ORF">OBRU01_20537</name>
</gene>
<keyword evidence="3" id="KW-0175">Coiled coil</keyword>
<name>A0A0L7KV76_OPEBR</name>
<feature type="domain" description="SH3" evidence="6">
    <location>
        <begin position="7"/>
        <end position="71"/>
    </location>
</feature>
<comment type="subcellular location">
    <subcellularLocation>
        <location evidence="1">Membrane</location>
        <topology evidence="1">Peripheral membrane protein</topology>
    </subcellularLocation>
</comment>
<protein>
    <recommendedName>
        <fullName evidence="6">SH3 domain-containing protein</fullName>
    </recommendedName>
</protein>
<reference evidence="7 8" key="1">
    <citation type="journal article" date="2015" name="Genome Biol. Evol.">
        <title>The genome of winter moth (Operophtera brumata) provides a genomic perspective on sexual dimorphism and phenology.</title>
        <authorList>
            <person name="Derks M.F."/>
            <person name="Smit S."/>
            <person name="Salis L."/>
            <person name="Schijlen E."/>
            <person name="Bossers A."/>
            <person name="Mateman C."/>
            <person name="Pijl A.S."/>
            <person name="de Ridder D."/>
            <person name="Groenen M.A."/>
            <person name="Visser M.E."/>
            <person name="Megens H.J."/>
        </authorList>
    </citation>
    <scope>NUCLEOTIDE SEQUENCE [LARGE SCALE GENOMIC DNA]</scope>
    <source>
        <strain evidence="7">WM2013NL</strain>
        <tissue evidence="7">Head and thorax</tissue>
    </source>
</reference>
<dbReference type="PRINTS" id="PR00452">
    <property type="entry name" value="SH3DOMAIN"/>
</dbReference>
<dbReference type="STRING" id="104452.A0A0L7KV76"/>
<dbReference type="PANTHER" id="PTHR14167:SF81">
    <property type="entry name" value="ENDOPHILIN-A"/>
    <property type="match status" value="1"/>
</dbReference>
<comment type="caution">
    <text evidence="7">The sequence shown here is derived from an EMBL/GenBank/DDBJ whole genome shotgun (WGS) entry which is preliminary data.</text>
</comment>
<evidence type="ECO:0000256" key="1">
    <source>
        <dbReference type="ARBA" id="ARBA00004170"/>
    </source>
</evidence>
<proteinExistence type="predicted"/>
<organism evidence="7 8">
    <name type="scientific">Operophtera brumata</name>
    <name type="common">Winter moth</name>
    <name type="synonym">Phalaena brumata</name>
    <dbReference type="NCBI Taxonomy" id="104452"/>
    <lineage>
        <taxon>Eukaryota</taxon>
        <taxon>Metazoa</taxon>
        <taxon>Ecdysozoa</taxon>
        <taxon>Arthropoda</taxon>
        <taxon>Hexapoda</taxon>
        <taxon>Insecta</taxon>
        <taxon>Pterygota</taxon>
        <taxon>Neoptera</taxon>
        <taxon>Endopterygota</taxon>
        <taxon>Lepidoptera</taxon>
        <taxon>Glossata</taxon>
        <taxon>Ditrysia</taxon>
        <taxon>Geometroidea</taxon>
        <taxon>Geometridae</taxon>
        <taxon>Larentiinae</taxon>
        <taxon>Operophtera</taxon>
    </lineage>
</organism>
<keyword evidence="8" id="KW-1185">Reference proteome</keyword>
<keyword evidence="2 5" id="KW-0728">SH3 domain</keyword>
<evidence type="ECO:0000313" key="8">
    <source>
        <dbReference type="Proteomes" id="UP000037510"/>
    </source>
</evidence>
<keyword evidence="4" id="KW-0472">Membrane</keyword>
<evidence type="ECO:0000256" key="2">
    <source>
        <dbReference type="ARBA" id="ARBA00022443"/>
    </source>
</evidence>